<protein>
    <recommendedName>
        <fullName evidence="4">Methyltransferase domain-containing protein</fullName>
    </recommendedName>
</protein>
<dbReference type="Gene3D" id="3.40.50.150">
    <property type="entry name" value="Vaccinia Virus protein VP39"/>
    <property type="match status" value="1"/>
</dbReference>
<dbReference type="EMBL" id="KN846951">
    <property type="protein sequence ID" value="KIV87624.1"/>
    <property type="molecule type" value="Genomic_DNA"/>
</dbReference>
<dbReference type="InterPro" id="IPR029063">
    <property type="entry name" value="SAM-dependent_MTases_sf"/>
</dbReference>
<gene>
    <name evidence="2" type="ORF">PV11_03157</name>
</gene>
<evidence type="ECO:0008006" key="4">
    <source>
        <dbReference type="Google" id="ProtNLM"/>
    </source>
</evidence>
<dbReference type="SUPFAM" id="SSF53335">
    <property type="entry name" value="S-adenosyl-L-methionine-dependent methyltransferases"/>
    <property type="match status" value="1"/>
</dbReference>
<organism evidence="2 3">
    <name type="scientific">Exophiala sideris</name>
    <dbReference type="NCBI Taxonomy" id="1016849"/>
    <lineage>
        <taxon>Eukaryota</taxon>
        <taxon>Fungi</taxon>
        <taxon>Dikarya</taxon>
        <taxon>Ascomycota</taxon>
        <taxon>Pezizomycotina</taxon>
        <taxon>Eurotiomycetes</taxon>
        <taxon>Chaetothyriomycetidae</taxon>
        <taxon>Chaetothyriales</taxon>
        <taxon>Herpotrichiellaceae</taxon>
        <taxon>Exophiala</taxon>
    </lineage>
</organism>
<dbReference type="PANTHER" id="PTHR43591">
    <property type="entry name" value="METHYLTRANSFERASE"/>
    <property type="match status" value="1"/>
</dbReference>
<name>A0A0D1Z184_9EURO</name>
<reference evidence="2 3" key="1">
    <citation type="submission" date="2015-01" db="EMBL/GenBank/DDBJ databases">
        <title>The Genome Sequence of Exophiala sideris CBS121828.</title>
        <authorList>
            <consortium name="The Broad Institute Genomics Platform"/>
            <person name="Cuomo C."/>
            <person name="de Hoog S."/>
            <person name="Gorbushina A."/>
            <person name="Stielow B."/>
            <person name="Teixiera M."/>
            <person name="Abouelleil A."/>
            <person name="Chapman S.B."/>
            <person name="Priest M."/>
            <person name="Young S.K."/>
            <person name="Wortman J."/>
            <person name="Nusbaum C."/>
            <person name="Birren B."/>
        </authorList>
    </citation>
    <scope>NUCLEOTIDE SEQUENCE [LARGE SCALE GENOMIC DNA]</scope>
    <source>
        <strain evidence="2 3">CBS 121828</strain>
    </source>
</reference>
<evidence type="ECO:0000256" key="1">
    <source>
        <dbReference type="SAM" id="MobiDB-lite"/>
    </source>
</evidence>
<dbReference type="GO" id="GO:0008168">
    <property type="term" value="F:methyltransferase activity"/>
    <property type="evidence" value="ECO:0007669"/>
    <property type="project" value="TreeGrafter"/>
</dbReference>
<evidence type="ECO:0000313" key="3">
    <source>
        <dbReference type="Proteomes" id="UP000053599"/>
    </source>
</evidence>
<feature type="region of interest" description="Disordered" evidence="1">
    <location>
        <begin position="1"/>
        <end position="24"/>
    </location>
</feature>
<dbReference type="OrthoDB" id="2013972at2759"/>
<sequence length="514" mass="57472">MSMEEQPNGQLEVKSLDAGSEEGVQARPLAIETPITSATPQEAGTASQYMWHASSVIEQQHLQPTLEELSVVREAHASTAEADGEDIGQHQGQNEEFGERLEIPHSIQVLYDNQPHGDKPQAVSLGCNPAETSNDSSAIYVAPHALQAAISSNGSQYNPGALDLDSLEQSASPDISVQVPAPMMTTQIAPMMLPDLDLDDEAYAESTSTSYVTSIASEISRGILENERLYPQYGRHSYGMPVDEAEMDRMDLQHRKYELVIGDRHFLAPIGESPQSILDLATGTGIWALDVADMFPTASVLGVDIAPIQPKWVAPNCQFEIDDIEDTWTYRMDSFDFIHLRDPLYVVRDWPKLMRQAYDHIKPGGWFELASVYPRAMCDDGSMPEDSMFKFICDRFIEASYGLGAPLDSCLYFAEYLRNAGFVDVAEHIFKMPSSPWPKDRRLKKVGALEMTNLVEGASAFGLRVFSHAYGWTREETELAMVGFRKDVKNRSYHQYVRYYVVYGRKPERRDGMS</sequence>
<dbReference type="STRING" id="1016849.A0A0D1Z184"/>
<dbReference type="Pfam" id="PF13489">
    <property type="entry name" value="Methyltransf_23"/>
    <property type="match status" value="1"/>
</dbReference>
<accession>A0A0D1Z184</accession>
<dbReference type="AlphaFoldDB" id="A0A0D1Z184"/>
<dbReference type="CDD" id="cd02440">
    <property type="entry name" value="AdoMet_MTases"/>
    <property type="match status" value="1"/>
</dbReference>
<dbReference type="PANTHER" id="PTHR43591:SF31">
    <property type="entry name" value="LAEA-LIKE, PUTATIVE (AFU_ORTHOLOGUE AFUA_8G01930)-RELATED"/>
    <property type="match status" value="1"/>
</dbReference>
<proteinExistence type="predicted"/>
<dbReference type="HOGENOM" id="CLU_529995_0_0_1"/>
<dbReference type="Proteomes" id="UP000053599">
    <property type="component" value="Unassembled WGS sequence"/>
</dbReference>
<evidence type="ECO:0000313" key="2">
    <source>
        <dbReference type="EMBL" id="KIV87624.1"/>
    </source>
</evidence>